<accession>A0ABV2YRX8</accession>
<gene>
    <name evidence="3" type="ORF">AB0E61_00195</name>
</gene>
<dbReference type="RefSeq" id="WP_157848003.1">
    <property type="nucleotide sequence ID" value="NZ_JBEZVI010000001.1"/>
</dbReference>
<reference evidence="3 4" key="1">
    <citation type="submission" date="2024-06" db="EMBL/GenBank/DDBJ databases">
        <title>The Natural Products Discovery Center: Release of the First 8490 Sequenced Strains for Exploring Actinobacteria Biosynthetic Diversity.</title>
        <authorList>
            <person name="Kalkreuter E."/>
            <person name="Kautsar S.A."/>
            <person name="Yang D."/>
            <person name="Bader C.D."/>
            <person name="Teijaro C.N."/>
            <person name="Fluegel L."/>
            <person name="Davis C.M."/>
            <person name="Simpson J.R."/>
            <person name="Lauterbach L."/>
            <person name="Steele A.D."/>
            <person name="Gui C."/>
            <person name="Meng S."/>
            <person name="Li G."/>
            <person name="Viehrig K."/>
            <person name="Ye F."/>
            <person name="Su P."/>
            <person name="Kiefer A.F."/>
            <person name="Nichols A."/>
            <person name="Cepeda A.J."/>
            <person name="Yan W."/>
            <person name="Fan B."/>
            <person name="Jiang Y."/>
            <person name="Adhikari A."/>
            <person name="Zheng C.-J."/>
            <person name="Schuster L."/>
            <person name="Cowan T.M."/>
            <person name="Smanski M.J."/>
            <person name="Chevrette M.G."/>
            <person name="De Carvalho L.P.S."/>
            <person name="Shen B."/>
        </authorList>
    </citation>
    <scope>NUCLEOTIDE SEQUENCE [LARGE SCALE GENOMIC DNA]</scope>
    <source>
        <strain evidence="3 4">NPDC033039</strain>
    </source>
</reference>
<keyword evidence="2" id="KW-1133">Transmembrane helix</keyword>
<keyword evidence="4" id="KW-1185">Reference proteome</keyword>
<evidence type="ECO:0000256" key="1">
    <source>
        <dbReference type="SAM" id="MobiDB-lite"/>
    </source>
</evidence>
<proteinExistence type="predicted"/>
<keyword evidence="2" id="KW-0812">Transmembrane</keyword>
<protein>
    <submittedName>
        <fullName evidence="3">Uncharacterized protein</fullName>
    </submittedName>
</protein>
<feature type="transmembrane region" description="Helical" evidence="2">
    <location>
        <begin position="6"/>
        <end position="26"/>
    </location>
</feature>
<evidence type="ECO:0000256" key="2">
    <source>
        <dbReference type="SAM" id="Phobius"/>
    </source>
</evidence>
<dbReference type="Proteomes" id="UP001550853">
    <property type="component" value="Unassembled WGS sequence"/>
</dbReference>
<dbReference type="EMBL" id="JBEZVI010000001">
    <property type="protein sequence ID" value="MEU3708503.1"/>
    <property type="molecule type" value="Genomic_DNA"/>
</dbReference>
<name>A0ABV2YRX8_9ACTN</name>
<evidence type="ECO:0000313" key="3">
    <source>
        <dbReference type="EMBL" id="MEU3708503.1"/>
    </source>
</evidence>
<keyword evidence="2" id="KW-0472">Membrane</keyword>
<organism evidence="3 4">
    <name type="scientific">Streptomyces catenulae</name>
    <dbReference type="NCBI Taxonomy" id="66875"/>
    <lineage>
        <taxon>Bacteria</taxon>
        <taxon>Bacillati</taxon>
        <taxon>Actinomycetota</taxon>
        <taxon>Actinomycetes</taxon>
        <taxon>Kitasatosporales</taxon>
        <taxon>Streptomycetaceae</taxon>
        <taxon>Streptomyces</taxon>
    </lineage>
</organism>
<sequence length="147" mass="15067">MDWPAYMAYGAAGGAIVEAVVFYGRISTWQAARHRVLTKGRGRLPPLRRYIDLPSDLLAATTRLLLGAAAGWLFHSQISGVYAAVAVGASAPAMLRQVGAARSVRDLIGGPVPDGSAEPQPTHGGAAGDGTALGLESAGGQREESSG</sequence>
<comment type="caution">
    <text evidence="3">The sequence shown here is derived from an EMBL/GenBank/DDBJ whole genome shotgun (WGS) entry which is preliminary data.</text>
</comment>
<evidence type="ECO:0000313" key="4">
    <source>
        <dbReference type="Proteomes" id="UP001550853"/>
    </source>
</evidence>
<feature type="region of interest" description="Disordered" evidence="1">
    <location>
        <begin position="109"/>
        <end position="147"/>
    </location>
</feature>